<evidence type="ECO:0000256" key="2">
    <source>
        <dbReference type="ARBA" id="ARBA00022723"/>
    </source>
</evidence>
<feature type="compositionally biased region" description="Pro residues" evidence="6">
    <location>
        <begin position="140"/>
        <end position="157"/>
    </location>
</feature>
<keyword evidence="4" id="KW-0186">Copper</keyword>
<feature type="compositionally biased region" description="Low complexity" evidence="6">
    <location>
        <begin position="158"/>
        <end position="180"/>
    </location>
</feature>
<dbReference type="PROSITE" id="PS00196">
    <property type="entry name" value="COPPER_BLUE"/>
    <property type="match status" value="1"/>
</dbReference>
<dbReference type="InterPro" id="IPR008972">
    <property type="entry name" value="Cupredoxin"/>
</dbReference>
<dbReference type="CDD" id="cd04216">
    <property type="entry name" value="Phytocyanin"/>
    <property type="match status" value="1"/>
</dbReference>
<keyword evidence="7" id="KW-0472">Membrane</keyword>
<name>A0A371HFT2_MUCPR</name>
<dbReference type="GO" id="GO:0046872">
    <property type="term" value="F:metal ion binding"/>
    <property type="evidence" value="ECO:0007669"/>
    <property type="project" value="UniProtKB-KW"/>
</dbReference>
<gene>
    <name evidence="10" type="primary">UCC3</name>
    <name evidence="10" type="ORF">CR513_14989</name>
</gene>
<proteinExistence type="predicted"/>
<keyword evidence="5" id="KW-0325">Glycoprotein</keyword>
<comment type="caution">
    <text evidence="10">The sequence shown here is derived from an EMBL/GenBank/DDBJ whole genome shotgun (WGS) entry which is preliminary data.</text>
</comment>
<dbReference type="SUPFAM" id="SSF49503">
    <property type="entry name" value="Cupredoxins"/>
    <property type="match status" value="1"/>
</dbReference>
<dbReference type="PANTHER" id="PTHR33021">
    <property type="entry name" value="BLUE COPPER PROTEIN"/>
    <property type="match status" value="1"/>
</dbReference>
<feature type="signal peptide" evidence="8">
    <location>
        <begin position="1"/>
        <end position="21"/>
    </location>
</feature>
<dbReference type="FunFam" id="2.60.40.420:FF:000003">
    <property type="entry name" value="Blue copper"/>
    <property type="match status" value="1"/>
</dbReference>
<sequence>MAKAIVASFLLLMLVFPTVFGTNYNVGDSSGWNLGVDYSTWSAGKTFHVGDTVCKSLQLFLCLSETMFTYDSNHALDEVNESGYSSCSSSNAIKNYQDGNTTIALTSTGKRYFLCPKPSHCQGGMKLQINVVAANSTPPSGTPPSGTPPSGTPPTTPTTPSGTPSTPATNTTAPAPNSSGAVGVSSGLALLVGSFFASAVMFGFMG</sequence>
<feature type="transmembrane region" description="Helical" evidence="7">
    <location>
        <begin position="180"/>
        <end position="204"/>
    </location>
</feature>
<dbReference type="EMBL" id="QJKJ01002712">
    <property type="protein sequence ID" value="RDY01656.1"/>
    <property type="molecule type" value="Genomic_DNA"/>
</dbReference>
<keyword evidence="7" id="KW-0812">Transmembrane</keyword>
<evidence type="ECO:0000313" key="10">
    <source>
        <dbReference type="EMBL" id="RDY01656.1"/>
    </source>
</evidence>
<dbReference type="Gene3D" id="2.60.40.420">
    <property type="entry name" value="Cupredoxins - blue copper proteins"/>
    <property type="match status" value="1"/>
</dbReference>
<keyword evidence="2" id="KW-0479">Metal-binding</keyword>
<evidence type="ECO:0000256" key="3">
    <source>
        <dbReference type="ARBA" id="ARBA00022982"/>
    </source>
</evidence>
<dbReference type="Proteomes" id="UP000257109">
    <property type="component" value="Unassembled WGS sequence"/>
</dbReference>
<keyword evidence="8" id="KW-0732">Signal</keyword>
<dbReference type="Pfam" id="PF02298">
    <property type="entry name" value="Cu_bind_like"/>
    <property type="match status" value="1"/>
</dbReference>
<dbReference type="STRING" id="157652.A0A371HFT2"/>
<evidence type="ECO:0000259" key="9">
    <source>
        <dbReference type="PROSITE" id="PS51485"/>
    </source>
</evidence>
<evidence type="ECO:0000256" key="1">
    <source>
        <dbReference type="ARBA" id="ARBA00022448"/>
    </source>
</evidence>
<keyword evidence="3" id="KW-0249">Electron transport</keyword>
<accession>A0A371HFT2</accession>
<dbReference type="AlphaFoldDB" id="A0A371HFT2"/>
<dbReference type="InterPro" id="IPR003245">
    <property type="entry name" value="Phytocyanin_dom"/>
</dbReference>
<organism evidence="10 11">
    <name type="scientific">Mucuna pruriens</name>
    <name type="common">Velvet bean</name>
    <name type="synonym">Dolichos pruriens</name>
    <dbReference type="NCBI Taxonomy" id="157652"/>
    <lineage>
        <taxon>Eukaryota</taxon>
        <taxon>Viridiplantae</taxon>
        <taxon>Streptophyta</taxon>
        <taxon>Embryophyta</taxon>
        <taxon>Tracheophyta</taxon>
        <taxon>Spermatophyta</taxon>
        <taxon>Magnoliopsida</taxon>
        <taxon>eudicotyledons</taxon>
        <taxon>Gunneridae</taxon>
        <taxon>Pentapetalae</taxon>
        <taxon>rosids</taxon>
        <taxon>fabids</taxon>
        <taxon>Fabales</taxon>
        <taxon>Fabaceae</taxon>
        <taxon>Papilionoideae</taxon>
        <taxon>50 kb inversion clade</taxon>
        <taxon>NPAAA clade</taxon>
        <taxon>indigoferoid/millettioid clade</taxon>
        <taxon>Phaseoleae</taxon>
        <taxon>Mucuna</taxon>
    </lineage>
</organism>
<evidence type="ECO:0000313" key="11">
    <source>
        <dbReference type="Proteomes" id="UP000257109"/>
    </source>
</evidence>
<dbReference type="OrthoDB" id="686200at2759"/>
<dbReference type="PANTHER" id="PTHR33021:SF350">
    <property type="entry name" value="UCLACYANIN-2"/>
    <property type="match status" value="1"/>
</dbReference>
<dbReference type="InterPro" id="IPR028871">
    <property type="entry name" value="BlueCu_1_BS"/>
</dbReference>
<keyword evidence="11" id="KW-1185">Reference proteome</keyword>
<keyword evidence="7" id="KW-1133">Transmembrane helix</keyword>
<feature type="region of interest" description="Disordered" evidence="6">
    <location>
        <begin position="134"/>
        <end position="180"/>
    </location>
</feature>
<evidence type="ECO:0000256" key="6">
    <source>
        <dbReference type="SAM" id="MobiDB-lite"/>
    </source>
</evidence>
<dbReference type="InterPro" id="IPR039391">
    <property type="entry name" value="Phytocyanin-like"/>
</dbReference>
<feature type="non-terminal residue" evidence="10">
    <location>
        <position position="206"/>
    </location>
</feature>
<feature type="domain" description="Phytocyanin" evidence="9">
    <location>
        <begin position="22"/>
        <end position="133"/>
    </location>
</feature>
<dbReference type="GO" id="GO:0005886">
    <property type="term" value="C:plasma membrane"/>
    <property type="evidence" value="ECO:0007669"/>
    <property type="project" value="TreeGrafter"/>
</dbReference>
<dbReference type="PROSITE" id="PS51485">
    <property type="entry name" value="PHYTOCYANIN"/>
    <property type="match status" value="1"/>
</dbReference>
<evidence type="ECO:0000256" key="8">
    <source>
        <dbReference type="SAM" id="SignalP"/>
    </source>
</evidence>
<evidence type="ECO:0000256" key="5">
    <source>
        <dbReference type="ARBA" id="ARBA00023180"/>
    </source>
</evidence>
<evidence type="ECO:0000256" key="7">
    <source>
        <dbReference type="SAM" id="Phobius"/>
    </source>
</evidence>
<protein>
    <submittedName>
        <fullName evidence="10">Uclacyanin-3</fullName>
    </submittedName>
</protein>
<evidence type="ECO:0000256" key="4">
    <source>
        <dbReference type="ARBA" id="ARBA00023008"/>
    </source>
</evidence>
<keyword evidence="1" id="KW-0813">Transport</keyword>
<dbReference type="GO" id="GO:0009055">
    <property type="term" value="F:electron transfer activity"/>
    <property type="evidence" value="ECO:0007669"/>
    <property type="project" value="InterPro"/>
</dbReference>
<reference evidence="10" key="1">
    <citation type="submission" date="2018-05" db="EMBL/GenBank/DDBJ databases">
        <title>Draft genome of Mucuna pruriens seed.</title>
        <authorList>
            <person name="Nnadi N.E."/>
            <person name="Vos R."/>
            <person name="Hasami M.H."/>
            <person name="Devisetty U.K."/>
            <person name="Aguiy J.C."/>
        </authorList>
    </citation>
    <scope>NUCLEOTIDE SEQUENCE [LARGE SCALE GENOMIC DNA]</scope>
    <source>
        <strain evidence="10">JCA_2017</strain>
    </source>
</reference>
<feature type="chain" id="PRO_5017069085" evidence="8">
    <location>
        <begin position="22"/>
        <end position="206"/>
    </location>
</feature>